<name>A0A8E2EM57_9PEZI</name>
<accession>A0A8E2EM57</accession>
<dbReference type="EMBL" id="KV751157">
    <property type="protein sequence ID" value="OCL01302.1"/>
    <property type="molecule type" value="Genomic_DNA"/>
</dbReference>
<dbReference type="Proteomes" id="UP000250140">
    <property type="component" value="Unassembled WGS sequence"/>
</dbReference>
<feature type="region of interest" description="Disordered" evidence="1">
    <location>
        <begin position="56"/>
        <end position="75"/>
    </location>
</feature>
<reference evidence="2 3" key="1">
    <citation type="journal article" date="2016" name="Nat. Commun.">
        <title>Ectomycorrhizal ecology is imprinted in the genome of the dominant symbiotic fungus Cenococcum geophilum.</title>
        <authorList>
            <consortium name="DOE Joint Genome Institute"/>
            <person name="Peter M."/>
            <person name="Kohler A."/>
            <person name="Ohm R.A."/>
            <person name="Kuo A."/>
            <person name="Krutzmann J."/>
            <person name="Morin E."/>
            <person name="Arend M."/>
            <person name="Barry K.W."/>
            <person name="Binder M."/>
            <person name="Choi C."/>
            <person name="Clum A."/>
            <person name="Copeland A."/>
            <person name="Grisel N."/>
            <person name="Haridas S."/>
            <person name="Kipfer T."/>
            <person name="LaButti K."/>
            <person name="Lindquist E."/>
            <person name="Lipzen A."/>
            <person name="Maire R."/>
            <person name="Meier B."/>
            <person name="Mihaltcheva S."/>
            <person name="Molinier V."/>
            <person name="Murat C."/>
            <person name="Poggeler S."/>
            <person name="Quandt C.A."/>
            <person name="Sperisen C."/>
            <person name="Tritt A."/>
            <person name="Tisserant E."/>
            <person name="Crous P.W."/>
            <person name="Henrissat B."/>
            <person name="Nehls U."/>
            <person name="Egli S."/>
            <person name="Spatafora J.W."/>
            <person name="Grigoriev I.V."/>
            <person name="Martin F.M."/>
        </authorList>
    </citation>
    <scope>NUCLEOTIDE SEQUENCE [LARGE SCALE GENOMIC DNA]</scope>
    <source>
        <strain evidence="2 3">CBS 207.34</strain>
    </source>
</reference>
<organism evidence="2 3">
    <name type="scientific">Glonium stellatum</name>
    <dbReference type="NCBI Taxonomy" id="574774"/>
    <lineage>
        <taxon>Eukaryota</taxon>
        <taxon>Fungi</taxon>
        <taxon>Dikarya</taxon>
        <taxon>Ascomycota</taxon>
        <taxon>Pezizomycotina</taxon>
        <taxon>Dothideomycetes</taxon>
        <taxon>Pleosporomycetidae</taxon>
        <taxon>Gloniales</taxon>
        <taxon>Gloniaceae</taxon>
        <taxon>Glonium</taxon>
    </lineage>
</organism>
<evidence type="ECO:0000313" key="3">
    <source>
        <dbReference type="Proteomes" id="UP000250140"/>
    </source>
</evidence>
<gene>
    <name evidence="2" type="ORF">AOQ84DRAFT_220609</name>
</gene>
<evidence type="ECO:0000256" key="1">
    <source>
        <dbReference type="SAM" id="MobiDB-lite"/>
    </source>
</evidence>
<sequence length="363" mass="41323">MDNIHLPYALQTSVDMVLDNGIPQSRRLRPVKTPLSTITVRPDLRFPHIGTLALQRRSTPDPRRSSPNRSLYTDNRNPDLARYAINIDACRYGLSKDDPKTYRSSELFWPRAKCGSSEMSLEQTARPPEELARLLQTFCSESGTVVPLAISYAELLSILLRIRRTALRDRCLYVPNWILTEAGITTIPNHFWLFVPYASSWIEERVFKTEDVALIAHYFFLSQRKLQQKVVSDFSWTAFLGKGQGAILFQNNLNTKPSPEHVLAEIAGFSVTPEKNGQGVMGNIKQTRLLMKEYVDVYGQGQRESVHQLKEDAKGQGLSELPDPVHKFLAKDIMHWNNTLGDDAFANGKIPGWEVWLRERSLL</sequence>
<protein>
    <submittedName>
        <fullName evidence="2">Uncharacterized protein</fullName>
    </submittedName>
</protein>
<keyword evidence="3" id="KW-1185">Reference proteome</keyword>
<evidence type="ECO:0000313" key="2">
    <source>
        <dbReference type="EMBL" id="OCL01302.1"/>
    </source>
</evidence>
<dbReference type="OrthoDB" id="4348902at2759"/>
<dbReference type="AlphaFoldDB" id="A0A8E2EM57"/>
<proteinExistence type="predicted"/>